<dbReference type="OrthoDB" id="10267034at2759"/>
<organism evidence="3">
    <name type="scientific">Naegleria gruberi</name>
    <name type="common">Amoeba</name>
    <dbReference type="NCBI Taxonomy" id="5762"/>
    <lineage>
        <taxon>Eukaryota</taxon>
        <taxon>Discoba</taxon>
        <taxon>Heterolobosea</taxon>
        <taxon>Tetramitia</taxon>
        <taxon>Eutetramitia</taxon>
        <taxon>Vahlkampfiidae</taxon>
        <taxon>Naegleria</taxon>
    </lineage>
</organism>
<dbReference type="InParanoid" id="D2VIY2"/>
<dbReference type="Proteomes" id="UP000006671">
    <property type="component" value="Unassembled WGS sequence"/>
</dbReference>
<feature type="region of interest" description="Disordered" evidence="1">
    <location>
        <begin position="40"/>
        <end position="62"/>
    </location>
</feature>
<protein>
    <submittedName>
        <fullName evidence="2">Predicted protein</fullName>
    </submittedName>
</protein>
<dbReference type="AlphaFoldDB" id="D2VIY2"/>
<dbReference type="VEuPathDB" id="AmoebaDB:NAEGRDRAFT_68839"/>
<sequence length="1025" mass="118374">MSLFDSSFRATSMVVSPHRYGLFNKRNDEDEDSVFGERIEVDYDTDSASSEEESYGSGPRSFISTKSSNGESLILNDGDSSALDLTSSLDLERKSPASPLFKSILNTSPQHYNPKNDPSTTSLGLPAHIIVSKNSSEDDIKTTTKTIEDEDYACFRLLGLYKHQVTPHDLLLKLFDIFGSTDYTDNTIEAKKKLTFRSAAIAVTMSAMLKSKQPQPESGSEHRHHSKHAAAISNIHKKIRESINGKTGDDKGSPQYLEKVRKRIGYVPKKHMKMMMKQEQEKKEVKKDNNIEDETFNKYKILQNQHQKQKNKYSNVKKRIKYLKFKNIMLESTIYMKDKNNSLESVLGYSTKVIYENPFIDFNTCLNHITTLAKIRFPEMEKNSLEMCSTSLLYPYVLNMMKRALKLVNNFSKWITDDPNVSSLFHYYRPPLLRIFNLFIKMDNEEKQTEAVDIFKTNNTMNIDAFLNFCTVFSITPNMIPEQVAKKIFHNILKEKHSSFLSKKSSNQIRTVVIGDFLEILARLASNFSYQFEDLLKQCQYLLDHLEENYYLLFGEYMSKERKRSYLTKNQPENNLNITKSSFDEATILRKKSVSVNSSVDFYQTTTAHVEEKKIPSILRTVNTQRSVKKPPKRDFIKTEQDLVDYIGEDRFRMMDSSRTLHKVFALYCKDKQGNWSCKDFLNFLEDYAIDKRIKKFQQFLNLRYEDEELFDDLGLPVVDERYLTAQFKSKSFDSSLSRVKLYALFHDVYEEKVKSLSSKDTFSLFLDRVFSKSNYLKAVEKVRERNLQKMKDPSSILETSNPNTSVSSLNLSSISLNMSSSLISIERVRPSTSTSISAQESRQFFTTRVFRQFNLLKGCKIVAYVENRKGCVMKSDNGILPTSFDLNMVIKDKFVERELLSHLTVCETFNQLVDRLLMIGYDIQSKCGDHCIQGSIKCLRFCKRKTLDPVGCIFEMKGQFSSLLYQPTLGDLIRTDCGLTLYDLDPSNILFNNLLKLYKESICIDELTHAIRDLGFDIVNVKFC</sequence>
<feature type="compositionally biased region" description="Acidic residues" evidence="1">
    <location>
        <begin position="42"/>
        <end position="54"/>
    </location>
</feature>
<feature type="region of interest" description="Disordered" evidence="1">
    <location>
        <begin position="211"/>
        <end position="235"/>
    </location>
</feature>
<dbReference type="EMBL" id="GG738875">
    <property type="protein sequence ID" value="EFC43104.1"/>
    <property type="molecule type" value="Genomic_DNA"/>
</dbReference>
<accession>D2VIY2</accession>
<evidence type="ECO:0000313" key="2">
    <source>
        <dbReference type="EMBL" id="EFC43104.1"/>
    </source>
</evidence>
<name>D2VIY2_NAEGR</name>
<gene>
    <name evidence="2" type="ORF">NAEGRDRAFT_68839</name>
</gene>
<evidence type="ECO:0000313" key="3">
    <source>
        <dbReference type="Proteomes" id="UP000006671"/>
    </source>
</evidence>
<evidence type="ECO:0000256" key="1">
    <source>
        <dbReference type="SAM" id="MobiDB-lite"/>
    </source>
</evidence>
<dbReference type="KEGG" id="ngr:NAEGRDRAFT_68839"/>
<dbReference type="GeneID" id="8853242"/>
<dbReference type="RefSeq" id="XP_002675848.1">
    <property type="nucleotide sequence ID" value="XM_002675802.1"/>
</dbReference>
<proteinExistence type="predicted"/>
<keyword evidence="3" id="KW-1185">Reference proteome</keyword>
<reference evidence="2 3" key="1">
    <citation type="journal article" date="2010" name="Cell">
        <title>The genome of Naegleria gruberi illuminates early eukaryotic versatility.</title>
        <authorList>
            <person name="Fritz-Laylin L.K."/>
            <person name="Prochnik S.E."/>
            <person name="Ginger M.L."/>
            <person name="Dacks J.B."/>
            <person name="Carpenter M.L."/>
            <person name="Field M.C."/>
            <person name="Kuo A."/>
            <person name="Paredez A."/>
            <person name="Chapman J."/>
            <person name="Pham J."/>
            <person name="Shu S."/>
            <person name="Neupane R."/>
            <person name="Cipriano M."/>
            <person name="Mancuso J."/>
            <person name="Tu H."/>
            <person name="Salamov A."/>
            <person name="Lindquist E."/>
            <person name="Shapiro H."/>
            <person name="Lucas S."/>
            <person name="Grigoriev I.V."/>
            <person name="Cande W.Z."/>
            <person name="Fulton C."/>
            <person name="Rokhsar D.S."/>
            <person name="Dawson S.C."/>
        </authorList>
    </citation>
    <scope>NUCLEOTIDE SEQUENCE [LARGE SCALE GENOMIC DNA]</scope>
    <source>
        <strain evidence="2 3">NEG-M</strain>
    </source>
</reference>